<dbReference type="GO" id="GO:0019239">
    <property type="term" value="F:deaminase activity"/>
    <property type="evidence" value="ECO:0007669"/>
    <property type="project" value="TreeGrafter"/>
</dbReference>
<evidence type="ECO:0000313" key="2">
    <source>
        <dbReference type="Proteomes" id="UP000276568"/>
    </source>
</evidence>
<keyword evidence="2" id="KW-1185">Reference proteome</keyword>
<dbReference type="Pfam" id="PF01042">
    <property type="entry name" value="Ribonuc_L-PSP"/>
    <property type="match status" value="1"/>
</dbReference>
<proteinExistence type="predicted"/>
<gene>
    <name evidence="1" type="ORF">EDX97_04445</name>
</gene>
<dbReference type="PANTHER" id="PTHR11803:SF39">
    <property type="entry name" value="2-IMINOBUTANOATE_2-IMINOPROPANOATE DEAMINASE"/>
    <property type="match status" value="1"/>
</dbReference>
<comment type="caution">
    <text evidence="1">The sequence shown here is derived from an EMBL/GenBank/DDBJ whole genome shotgun (WGS) entry which is preliminary data.</text>
</comment>
<dbReference type="RefSeq" id="WP_128519962.1">
    <property type="nucleotide sequence ID" value="NZ_CAUWBR010000005.1"/>
</dbReference>
<dbReference type="SUPFAM" id="SSF55298">
    <property type="entry name" value="YjgF-like"/>
    <property type="match status" value="1"/>
</dbReference>
<dbReference type="CDD" id="cd00448">
    <property type="entry name" value="YjgF_YER057c_UK114_family"/>
    <property type="match status" value="1"/>
</dbReference>
<dbReference type="Gene3D" id="3.30.1330.40">
    <property type="entry name" value="RutC-like"/>
    <property type="match status" value="1"/>
</dbReference>
<dbReference type="PANTHER" id="PTHR11803">
    <property type="entry name" value="2-IMINOBUTANOATE/2-IMINOPROPANOATE DEAMINASE RIDA"/>
    <property type="match status" value="1"/>
</dbReference>
<organism evidence="1 2">
    <name type="scientific">Absicoccus porci</name>
    <dbReference type="NCBI Taxonomy" id="2486576"/>
    <lineage>
        <taxon>Bacteria</taxon>
        <taxon>Bacillati</taxon>
        <taxon>Bacillota</taxon>
        <taxon>Erysipelotrichia</taxon>
        <taxon>Erysipelotrichales</taxon>
        <taxon>Erysipelotrichaceae</taxon>
        <taxon>Absicoccus</taxon>
    </lineage>
</organism>
<name>A0A3N0I473_9FIRM</name>
<dbReference type="GO" id="GO:0005829">
    <property type="term" value="C:cytosol"/>
    <property type="evidence" value="ECO:0007669"/>
    <property type="project" value="TreeGrafter"/>
</dbReference>
<protein>
    <submittedName>
        <fullName evidence="1">RidA family protein</fullName>
    </submittedName>
</protein>
<dbReference type="AlphaFoldDB" id="A0A3N0I473"/>
<sequence>MNVFLHGKNIQDECISNIVSLGDFVFVSGQIGQGQTIEQQARTACEKLDGQLSLMDLEMRHIVKTTIYLKHLEDRATFLDVYKQFFEAPYPACTIIGVDHLPEDALVQIEAFALNTLRYENSMKDSHCAGCDGC</sequence>
<evidence type="ECO:0000313" key="1">
    <source>
        <dbReference type="EMBL" id="RNM31803.1"/>
    </source>
</evidence>
<dbReference type="OrthoDB" id="9803101at2"/>
<reference evidence="1 2" key="1">
    <citation type="submission" date="2018-11" db="EMBL/GenBank/DDBJ databases">
        <title>Clostridium sp. nov., a member of the family Erysipelotrichaceae isolated from pig faeces.</title>
        <authorList>
            <person name="Chang Y.-H."/>
        </authorList>
    </citation>
    <scope>NUCLEOTIDE SEQUENCE [LARGE SCALE GENOMIC DNA]</scope>
    <source>
        <strain evidence="1 2">YH-panp20</strain>
    </source>
</reference>
<dbReference type="InterPro" id="IPR006175">
    <property type="entry name" value="YjgF/YER057c/UK114"/>
</dbReference>
<accession>A0A3N0I473</accession>
<dbReference type="Proteomes" id="UP000276568">
    <property type="component" value="Unassembled WGS sequence"/>
</dbReference>
<dbReference type="InterPro" id="IPR035959">
    <property type="entry name" value="RutC-like_sf"/>
</dbReference>
<dbReference type="EMBL" id="RJQC01000001">
    <property type="protein sequence ID" value="RNM31803.1"/>
    <property type="molecule type" value="Genomic_DNA"/>
</dbReference>